<comment type="caution">
    <text evidence="5">The sequence shown here is derived from an EMBL/GenBank/DDBJ whole genome shotgun (WGS) entry which is preliminary data.</text>
</comment>
<evidence type="ECO:0000313" key="6">
    <source>
        <dbReference type="Proteomes" id="UP000025061"/>
    </source>
</evidence>
<dbReference type="PATRIC" id="fig|1280951.3.peg.648"/>
<name>A0A059FZ59_9PROT</name>
<keyword evidence="3" id="KW-0378">Hydrolase</keyword>
<organism evidence="5 6">
    <name type="scientific">Hyphomonas hirschiana VP5</name>
    <dbReference type="NCBI Taxonomy" id="1280951"/>
    <lineage>
        <taxon>Bacteria</taxon>
        <taxon>Pseudomonadati</taxon>
        <taxon>Pseudomonadota</taxon>
        <taxon>Alphaproteobacteria</taxon>
        <taxon>Hyphomonadales</taxon>
        <taxon>Hyphomonadaceae</taxon>
        <taxon>Hyphomonas</taxon>
    </lineage>
</organism>
<evidence type="ECO:0000256" key="3">
    <source>
        <dbReference type="ARBA" id="ARBA00022801"/>
    </source>
</evidence>
<dbReference type="GO" id="GO:0008233">
    <property type="term" value="F:peptidase activity"/>
    <property type="evidence" value="ECO:0007669"/>
    <property type="project" value="UniProtKB-KW"/>
</dbReference>
<feature type="domain" description="Prohead serine protease" evidence="4">
    <location>
        <begin position="35"/>
        <end position="81"/>
    </location>
</feature>
<proteinExistence type="predicted"/>
<dbReference type="Pfam" id="PF04586">
    <property type="entry name" value="Peptidase_S78"/>
    <property type="match status" value="1"/>
</dbReference>
<evidence type="ECO:0000256" key="1">
    <source>
        <dbReference type="ARBA" id="ARBA00022612"/>
    </source>
</evidence>
<dbReference type="AlphaFoldDB" id="A0A059FZ59"/>
<keyword evidence="1" id="KW-1188">Viral release from host cell</keyword>
<dbReference type="InterPro" id="IPR054613">
    <property type="entry name" value="Peptidase_S78_dom"/>
</dbReference>
<dbReference type="GO" id="GO:0006508">
    <property type="term" value="P:proteolysis"/>
    <property type="evidence" value="ECO:0007669"/>
    <property type="project" value="UniProtKB-KW"/>
</dbReference>
<keyword evidence="2 5" id="KW-0645">Protease</keyword>
<protein>
    <submittedName>
        <fullName evidence="5">Phage prohead protease HK97 family protein</fullName>
    </submittedName>
</protein>
<keyword evidence="6" id="KW-1185">Reference proteome</keyword>
<dbReference type="Proteomes" id="UP000025061">
    <property type="component" value="Unassembled WGS sequence"/>
</dbReference>
<reference evidence="5 6" key="1">
    <citation type="submission" date="2013-04" db="EMBL/GenBank/DDBJ databases">
        <title>Hyphomonas hirschiana VP5 Genome Sequencing.</title>
        <authorList>
            <person name="Lai Q."/>
            <person name="Shao Z."/>
        </authorList>
    </citation>
    <scope>NUCLEOTIDE SEQUENCE [LARGE SCALE GENOMIC DNA]</scope>
    <source>
        <strain evidence="5 6">VP5</strain>
    </source>
</reference>
<accession>A0A059FZ59</accession>
<evidence type="ECO:0000313" key="5">
    <source>
        <dbReference type="EMBL" id="KCZ95747.1"/>
    </source>
</evidence>
<dbReference type="EMBL" id="ARYI01000002">
    <property type="protein sequence ID" value="KCZ95747.1"/>
    <property type="molecule type" value="Genomic_DNA"/>
</dbReference>
<gene>
    <name evidence="5" type="ORF">HHI_03212</name>
</gene>
<evidence type="ECO:0000259" key="4">
    <source>
        <dbReference type="Pfam" id="PF04586"/>
    </source>
</evidence>
<sequence>MLMLNSDGARAGQWTRMMEDRRELYVSGLVEARVKRGMRGISIGFRPSLWRTRVSGRRELIELELLEVSLVPAPMLMGARFSVQG</sequence>
<evidence type="ECO:0000256" key="2">
    <source>
        <dbReference type="ARBA" id="ARBA00022670"/>
    </source>
</evidence>